<feature type="region of interest" description="Disordered" evidence="1">
    <location>
        <begin position="469"/>
        <end position="490"/>
    </location>
</feature>
<evidence type="ECO:0000256" key="1">
    <source>
        <dbReference type="SAM" id="MobiDB-lite"/>
    </source>
</evidence>
<reference evidence="2" key="1">
    <citation type="submission" date="2021-01" db="EMBL/GenBank/DDBJ databases">
        <authorList>
            <person name="Corre E."/>
            <person name="Pelletier E."/>
            <person name="Niang G."/>
            <person name="Scheremetjew M."/>
            <person name="Finn R."/>
            <person name="Kale V."/>
            <person name="Holt S."/>
            <person name="Cochrane G."/>
            <person name="Meng A."/>
            <person name="Brown T."/>
            <person name="Cohen L."/>
        </authorList>
    </citation>
    <scope>NUCLEOTIDE SEQUENCE</scope>
    <source>
        <strain evidence="2">UIO037</strain>
    </source>
</reference>
<accession>A0A7S4JG04</accession>
<dbReference type="AlphaFoldDB" id="A0A7S4JG04"/>
<protein>
    <submittedName>
        <fullName evidence="2">Uncharacterized protein</fullName>
    </submittedName>
</protein>
<organism evidence="2">
    <name type="scientific">Prymnesium polylepis</name>
    <dbReference type="NCBI Taxonomy" id="72548"/>
    <lineage>
        <taxon>Eukaryota</taxon>
        <taxon>Haptista</taxon>
        <taxon>Haptophyta</taxon>
        <taxon>Prymnesiophyceae</taxon>
        <taxon>Prymnesiales</taxon>
        <taxon>Prymnesiaceae</taxon>
        <taxon>Prymnesium</taxon>
    </lineage>
</organism>
<evidence type="ECO:0000313" key="2">
    <source>
        <dbReference type="EMBL" id="CAE2262540.1"/>
    </source>
</evidence>
<dbReference type="EMBL" id="HBKO01036922">
    <property type="protein sequence ID" value="CAE2262540.1"/>
    <property type="molecule type" value="Transcribed_RNA"/>
</dbReference>
<sequence>MARDAFAACLQLEPAQLAALGETLVRQLEHKSKQAAQHAAALLLMLEEPGVDLERLARGHLPADWFICCCQAAIDNPMLAVAASSFFQHHEAADNDEDVRNAIAAVNEVLFAPGSTAYEDIHSHFEAASKGSLDVPASIGAGNCSSTRVQLLRRGSSMYLKWLKSAEAEQMLLSSHVSIALKQPRGLSAKQVAAWRSCEVELEAAVETARLVNYRVRASMAPVSNMAMQAFEQAQARGAEAQAQRRVNALADQLCSLATIVDDTAVAEPATLPEPATPPLPAWSLPPPDRPTKPRGKICMQSFADAHVGGGDAILSANEGRQVQMAIAATGSMTASTTHESCFHLLPLECVLKPHASCKNKRAGAKKAELTHSEKARDVNPRSVEQARKDLMVRLEQAVLPCNKRAAAMNKAELTRSEKAPDVFPRSIDQARKNTIVWREHWSKSVPEKAPVLGPMSWWAQYDSDDESISYGTDCEGEGVPDSDGSYDSE</sequence>
<feature type="compositionally biased region" description="Acidic residues" evidence="1">
    <location>
        <begin position="475"/>
        <end position="490"/>
    </location>
</feature>
<proteinExistence type="predicted"/>
<name>A0A7S4JG04_9EUKA</name>
<gene>
    <name evidence="2" type="ORF">CPOL0286_LOCUS16883</name>
</gene>